<keyword evidence="4" id="KW-0645">Protease</keyword>
<keyword evidence="7" id="KW-0862">Zinc</keyword>
<evidence type="ECO:0000256" key="1">
    <source>
        <dbReference type="ARBA" id="ARBA00001947"/>
    </source>
</evidence>
<keyword evidence="8" id="KW-0482">Metalloprotease</keyword>
<evidence type="ECO:0008006" key="14">
    <source>
        <dbReference type="Google" id="ProtNLM"/>
    </source>
</evidence>
<dbReference type="EMBL" id="GEDC01008610">
    <property type="protein sequence ID" value="JAS28688.1"/>
    <property type="molecule type" value="Transcribed_RNA"/>
</dbReference>
<evidence type="ECO:0000256" key="6">
    <source>
        <dbReference type="ARBA" id="ARBA00022801"/>
    </source>
</evidence>
<dbReference type="PANTHER" id="PTHR11733:SF224">
    <property type="entry name" value="NEPRILYSIN-2"/>
    <property type="match status" value="1"/>
</dbReference>
<dbReference type="Pfam" id="PF05649">
    <property type="entry name" value="Peptidase_M13_N"/>
    <property type="match status" value="1"/>
</dbReference>
<protein>
    <recommendedName>
        <fullName evidence="14">Peptidase M13 N-terminal domain-containing protein</fullName>
    </recommendedName>
</protein>
<gene>
    <name evidence="12" type="ORF">g.22919</name>
    <name evidence="11" type="ORF">g.22921</name>
    <name evidence="13" type="ORF">g.22922</name>
</gene>
<comment type="subcellular location">
    <subcellularLocation>
        <location evidence="2">Cell membrane</location>
        <topology evidence="2">Single-pass type II membrane protein</topology>
    </subcellularLocation>
</comment>
<dbReference type="EMBL" id="GEDC01010218">
    <property type="protein sequence ID" value="JAS27080.1"/>
    <property type="molecule type" value="Transcribed_RNA"/>
</dbReference>
<dbReference type="PANTHER" id="PTHR11733">
    <property type="entry name" value="ZINC METALLOPROTEASE FAMILY M13 NEPRILYSIN-RELATED"/>
    <property type="match status" value="1"/>
</dbReference>
<dbReference type="Gene3D" id="3.40.390.10">
    <property type="entry name" value="Collagenase (Catalytic Domain)"/>
    <property type="match status" value="1"/>
</dbReference>
<dbReference type="PROSITE" id="PS51885">
    <property type="entry name" value="NEPRILYSIN"/>
    <property type="match status" value="1"/>
</dbReference>
<dbReference type="InterPro" id="IPR042089">
    <property type="entry name" value="Peptidase_M13_dom_2"/>
</dbReference>
<dbReference type="SUPFAM" id="SSF55486">
    <property type="entry name" value="Metalloproteases ('zincins'), catalytic domain"/>
    <property type="match status" value="1"/>
</dbReference>
<feature type="domain" description="Peptidase M13 N-terminal" evidence="10">
    <location>
        <begin position="65"/>
        <end position="453"/>
    </location>
</feature>
<dbReference type="Pfam" id="PF01431">
    <property type="entry name" value="Peptidase_M13"/>
    <property type="match status" value="1"/>
</dbReference>
<keyword evidence="6" id="KW-0378">Hydrolase</keyword>
<dbReference type="InterPro" id="IPR018497">
    <property type="entry name" value="Peptidase_M13_C"/>
</dbReference>
<evidence type="ECO:0000256" key="7">
    <source>
        <dbReference type="ARBA" id="ARBA00022833"/>
    </source>
</evidence>
<evidence type="ECO:0000256" key="2">
    <source>
        <dbReference type="ARBA" id="ARBA00004401"/>
    </source>
</evidence>
<dbReference type="GO" id="GO:0016485">
    <property type="term" value="P:protein processing"/>
    <property type="evidence" value="ECO:0007669"/>
    <property type="project" value="TreeGrafter"/>
</dbReference>
<evidence type="ECO:0000259" key="9">
    <source>
        <dbReference type="Pfam" id="PF01431"/>
    </source>
</evidence>
<dbReference type="InterPro" id="IPR008753">
    <property type="entry name" value="Peptidase_M13_N"/>
</dbReference>
<dbReference type="GO" id="GO:0004222">
    <property type="term" value="F:metalloendopeptidase activity"/>
    <property type="evidence" value="ECO:0007669"/>
    <property type="project" value="InterPro"/>
</dbReference>
<comment type="cofactor">
    <cofactor evidence="1">
        <name>Zn(2+)</name>
        <dbReference type="ChEBI" id="CHEBI:29105"/>
    </cofactor>
</comment>
<dbReference type="InterPro" id="IPR000718">
    <property type="entry name" value="Peptidase_M13"/>
</dbReference>
<evidence type="ECO:0000313" key="12">
    <source>
        <dbReference type="EMBL" id="JAS27080.1"/>
    </source>
</evidence>
<organism evidence="12">
    <name type="scientific">Clastoptera arizonana</name>
    <name type="common">Arizona spittle bug</name>
    <dbReference type="NCBI Taxonomy" id="38151"/>
    <lineage>
        <taxon>Eukaryota</taxon>
        <taxon>Metazoa</taxon>
        <taxon>Ecdysozoa</taxon>
        <taxon>Arthropoda</taxon>
        <taxon>Hexapoda</taxon>
        <taxon>Insecta</taxon>
        <taxon>Pterygota</taxon>
        <taxon>Neoptera</taxon>
        <taxon>Paraneoptera</taxon>
        <taxon>Hemiptera</taxon>
        <taxon>Auchenorrhyncha</taxon>
        <taxon>Cercopoidea</taxon>
        <taxon>Clastopteridae</taxon>
        <taxon>Clastoptera</taxon>
    </lineage>
</organism>
<name>A0A1B6DN65_9HEMI</name>
<comment type="similarity">
    <text evidence="3">Belongs to the peptidase M13 family.</text>
</comment>
<evidence type="ECO:0000313" key="13">
    <source>
        <dbReference type="EMBL" id="JAS28688.1"/>
    </source>
</evidence>
<dbReference type="AlphaFoldDB" id="A0A1B6DN65"/>
<evidence type="ECO:0000256" key="5">
    <source>
        <dbReference type="ARBA" id="ARBA00022723"/>
    </source>
</evidence>
<reference evidence="12" key="1">
    <citation type="submission" date="2015-12" db="EMBL/GenBank/DDBJ databases">
        <title>De novo transcriptome assembly of four potential Pierce s Disease insect vectors from Arizona vineyards.</title>
        <authorList>
            <person name="Tassone E.E."/>
        </authorList>
    </citation>
    <scope>NUCLEOTIDE SEQUENCE</scope>
</reference>
<keyword evidence="5" id="KW-0479">Metal-binding</keyword>
<dbReference type="PRINTS" id="PR00786">
    <property type="entry name" value="NEPRILYSIN"/>
</dbReference>
<proteinExistence type="inferred from homology"/>
<dbReference type="InterPro" id="IPR024079">
    <property type="entry name" value="MetalloPept_cat_dom_sf"/>
</dbReference>
<evidence type="ECO:0000259" key="10">
    <source>
        <dbReference type="Pfam" id="PF05649"/>
    </source>
</evidence>
<dbReference type="CDD" id="cd08662">
    <property type="entry name" value="M13"/>
    <property type="match status" value="1"/>
</dbReference>
<sequence length="721" mass="82499">MRLLKVLLSTLVTMLPINLSPWAVYSMLWGCLVIQGAVAGNVCNTPGCVKTADRVKRSMDPTINPCDDFYHFACGNYLRTEKIEPDKPQMSAFISVDNELQSQILTILQKPAQDDEPSSFKKAKHLYNLCMRQDLIEKRGVQFVMDMVRKIGGWPVVEGAKWNESKFNWIQTVYGLHDLGLGGELFDVSVSVDLANSFKRVIEVDQVAFGLNREYMIQGRENMLVQAYGSYMTDIATQFGADSEVALREMSDALDFEIELAKIAMSKEERRDFSKLYNPMQLPVLQARHPIVLWDQYLRHLMNNVTELQTNEVIVLNAPLYLDRLDKLIKATSKRTLANHMMWRAVSGTVTILTHAMRDRQLLYNRILTGKQAHEPRWRECLVMTAGSFTLAIGGMYVRQFFDESSRGIAHEMANGIKHQMINAINKASWMDDETRVMAKEKAEAMVQHVGYPVELLDNSKIDEFYEKVELTGDLFFENLLNLTRFGWNYSISRLREVINKTDWRSHGYAAMVNAFYNPLENSIQFPAGILQDVFFSGQRPKYMNYGGIGYVMAHEITHGFDDMGSQFDKIGNLVVWWKEKTREEFKKRMQCVIDQAGNYTVKTVNMALNGINSQGENCADAGGIRMSYAAYSDWAEKHAPEPRLPGLEQYTPQQMFWMSSANVWCTLYREPALRKQIMTGYHSPAEYRVNGAMMNQESFAKDFNCAPGAYMNPVEKCNVW</sequence>
<feature type="domain" description="Peptidase M13 C-terminal" evidence="9">
    <location>
        <begin position="514"/>
        <end position="720"/>
    </location>
</feature>
<evidence type="ECO:0000256" key="8">
    <source>
        <dbReference type="ARBA" id="ARBA00023049"/>
    </source>
</evidence>
<evidence type="ECO:0000256" key="3">
    <source>
        <dbReference type="ARBA" id="ARBA00007357"/>
    </source>
</evidence>
<dbReference type="Gene3D" id="1.10.1380.10">
    <property type="entry name" value="Neutral endopeptidase , domain2"/>
    <property type="match status" value="1"/>
</dbReference>
<dbReference type="EMBL" id="GEDC01029369">
    <property type="protein sequence ID" value="JAS07929.1"/>
    <property type="molecule type" value="Transcribed_RNA"/>
</dbReference>
<evidence type="ECO:0000313" key="11">
    <source>
        <dbReference type="EMBL" id="JAS07929.1"/>
    </source>
</evidence>
<evidence type="ECO:0000256" key="4">
    <source>
        <dbReference type="ARBA" id="ARBA00022670"/>
    </source>
</evidence>
<dbReference type="GO" id="GO:0046872">
    <property type="term" value="F:metal ion binding"/>
    <property type="evidence" value="ECO:0007669"/>
    <property type="project" value="UniProtKB-KW"/>
</dbReference>
<accession>A0A1B6DN65</accession>
<dbReference type="GO" id="GO:0005886">
    <property type="term" value="C:plasma membrane"/>
    <property type="evidence" value="ECO:0007669"/>
    <property type="project" value="UniProtKB-SubCell"/>
</dbReference>